<feature type="domain" description="Cobalamin-independent methionine synthase MetE N-terminal" evidence="16">
    <location>
        <begin position="4"/>
        <end position="325"/>
    </location>
</feature>
<comment type="pathway">
    <text evidence="2 11">Amino-acid biosynthesis; L-methionine biosynthesis via de novo pathway; L-methionine from L-homocysteine (MetE route): step 1/1.</text>
</comment>
<keyword evidence="6 11" id="KW-0808">Transferase</keyword>
<comment type="function">
    <text evidence="1 11">Catalyzes the transfer of a methyl group from 5-methyltetrahydrofolate to homocysteine resulting in methionine formation.</text>
</comment>
<evidence type="ECO:0000259" key="15">
    <source>
        <dbReference type="Pfam" id="PF01717"/>
    </source>
</evidence>
<feature type="binding site" evidence="13">
    <location>
        <position position="660"/>
    </location>
    <ligand>
        <name>Zn(2+)</name>
        <dbReference type="ChEBI" id="CHEBI:29105"/>
        <label>1</label>
        <note>catalytic</note>
    </ligand>
</feature>
<keyword evidence="10 11" id="KW-0486">Methionine biosynthesis</keyword>
<dbReference type="Proteomes" id="UP000197468">
    <property type="component" value="Unassembled WGS sequence"/>
</dbReference>
<dbReference type="PIRSF" id="PIRSF000382">
    <property type="entry name" value="MeTrfase_B12_ind"/>
    <property type="match status" value="1"/>
</dbReference>
<proteinExistence type="inferred from homology"/>
<dbReference type="InterPro" id="IPR006276">
    <property type="entry name" value="Cobalamin-indep_Met_synthase"/>
</dbReference>
<evidence type="ECO:0000256" key="11">
    <source>
        <dbReference type="HAMAP-Rule" id="MF_00172"/>
    </source>
</evidence>
<dbReference type="CDD" id="cd03312">
    <property type="entry name" value="CIMS_N_terminal_like"/>
    <property type="match status" value="1"/>
</dbReference>
<comment type="catalytic activity">
    <reaction evidence="11">
        <text>5-methyltetrahydropteroyltri-L-glutamate + L-homocysteine = tetrahydropteroyltri-L-glutamate + L-methionine</text>
        <dbReference type="Rhea" id="RHEA:21196"/>
        <dbReference type="ChEBI" id="CHEBI:57844"/>
        <dbReference type="ChEBI" id="CHEBI:58140"/>
        <dbReference type="ChEBI" id="CHEBI:58199"/>
        <dbReference type="ChEBI" id="CHEBI:58207"/>
        <dbReference type="EC" id="2.1.1.14"/>
    </reaction>
</comment>
<evidence type="ECO:0000313" key="17">
    <source>
        <dbReference type="EMBL" id="OWQ90776.1"/>
    </source>
</evidence>
<evidence type="ECO:0000256" key="2">
    <source>
        <dbReference type="ARBA" id="ARBA00004681"/>
    </source>
</evidence>
<evidence type="ECO:0000256" key="1">
    <source>
        <dbReference type="ARBA" id="ARBA00002777"/>
    </source>
</evidence>
<dbReference type="UniPathway" id="UPA00051">
    <property type="reaction ID" value="UER00082"/>
</dbReference>
<reference evidence="17 18" key="1">
    <citation type="journal article" date="2008" name="Int. J. Syst. Evol. Microbiol.">
        <title>Description of Roseateles aquatilis sp. nov. and Roseateles terrae sp. nov., in the class Betaproteobacteria, and emended description of the genus Roseateles.</title>
        <authorList>
            <person name="Gomila M."/>
            <person name="Bowien B."/>
            <person name="Falsen E."/>
            <person name="Moore E.R."/>
            <person name="Lalucat J."/>
        </authorList>
    </citation>
    <scope>NUCLEOTIDE SEQUENCE [LARGE SCALE GENOMIC DNA]</scope>
    <source>
        <strain evidence="17 18">CCUG 48205</strain>
    </source>
</reference>
<feature type="binding site" evidence="12">
    <location>
        <position position="19"/>
    </location>
    <ligand>
        <name>5-methyltetrahydropteroyltri-L-glutamate</name>
        <dbReference type="ChEBI" id="CHEBI:58207"/>
    </ligand>
</feature>
<evidence type="ECO:0000256" key="10">
    <source>
        <dbReference type="ARBA" id="ARBA00023167"/>
    </source>
</evidence>
<evidence type="ECO:0000256" key="5">
    <source>
        <dbReference type="ARBA" id="ARBA00022605"/>
    </source>
</evidence>
<dbReference type="NCBIfam" id="TIGR01371">
    <property type="entry name" value="met_syn_B12ind"/>
    <property type="match status" value="1"/>
</dbReference>
<feature type="binding site" evidence="11">
    <location>
        <position position="128"/>
    </location>
    <ligand>
        <name>5-methyltetrahydropteroyltri-L-glutamate</name>
        <dbReference type="ChEBI" id="CHEBI:58207"/>
    </ligand>
</feature>
<evidence type="ECO:0000256" key="12">
    <source>
        <dbReference type="PIRSR" id="PIRSR000382-1"/>
    </source>
</evidence>
<feature type="binding site" evidence="11 12">
    <location>
        <position position="501"/>
    </location>
    <ligand>
        <name>L-methionine</name>
        <dbReference type="ChEBI" id="CHEBI:57844"/>
    </ligand>
</feature>
<feature type="binding site" evidence="11 12">
    <location>
        <position position="578"/>
    </location>
    <ligand>
        <name>5-methyltetrahydropteroyltri-L-glutamate</name>
        <dbReference type="ChEBI" id="CHEBI:58207"/>
    </ligand>
</feature>
<feature type="binding site" evidence="11">
    <location>
        <begin position="16"/>
        <end position="19"/>
    </location>
    <ligand>
        <name>5-methyltetrahydropteroyltri-L-glutamate</name>
        <dbReference type="ChEBI" id="CHEBI:58207"/>
    </ligand>
</feature>
<keyword evidence="4 11" id="KW-0489">Methyltransferase</keyword>
<evidence type="ECO:0000256" key="14">
    <source>
        <dbReference type="PIRSR" id="PIRSR000382-3"/>
    </source>
</evidence>
<dbReference type="PANTHER" id="PTHR30519">
    <property type="entry name" value="5-METHYLTETRAHYDROPTEROYLTRIGLUTAMATE--HOMOCYSTEINE METHYLTRANSFERASE"/>
    <property type="match status" value="1"/>
</dbReference>
<keyword evidence="8 11" id="KW-0677">Repeat</keyword>
<keyword evidence="7 11" id="KW-0479">Metal-binding</keyword>
<feature type="binding site" evidence="11 12">
    <location>
        <begin position="532"/>
        <end position="533"/>
    </location>
    <ligand>
        <name>5-methyltetrahydropteroyltri-L-glutamate</name>
        <dbReference type="ChEBI" id="CHEBI:58207"/>
    </ligand>
</feature>
<organism evidence="17 18">
    <name type="scientific">Roseateles aquatilis</name>
    <dbReference type="NCBI Taxonomy" id="431061"/>
    <lineage>
        <taxon>Bacteria</taxon>
        <taxon>Pseudomonadati</taxon>
        <taxon>Pseudomonadota</taxon>
        <taxon>Betaproteobacteria</taxon>
        <taxon>Burkholderiales</taxon>
        <taxon>Sphaerotilaceae</taxon>
        <taxon>Roseateles</taxon>
    </lineage>
</organism>
<feature type="binding site" evidence="11">
    <location>
        <position position="658"/>
    </location>
    <ligand>
        <name>Zn(2+)</name>
        <dbReference type="ChEBI" id="CHEBI:29105"/>
        <note>catalytic</note>
    </ligand>
</feature>
<dbReference type="GO" id="GO:0032259">
    <property type="term" value="P:methylation"/>
    <property type="evidence" value="ECO:0007669"/>
    <property type="project" value="UniProtKB-KW"/>
</dbReference>
<feature type="binding site" evidence="11">
    <location>
        <position position="682"/>
    </location>
    <ligand>
        <name>Zn(2+)</name>
        <dbReference type="ChEBI" id="CHEBI:29105"/>
        <note>catalytic</note>
    </ligand>
</feature>
<feature type="binding site" evidence="13">
    <location>
        <position position="682"/>
    </location>
    <ligand>
        <name>Zn(2+)</name>
        <dbReference type="ChEBI" id="CHEBI:29105"/>
        <label>1</label>
        <note>catalytic</note>
    </ligand>
</feature>
<feature type="binding site" evidence="11">
    <location>
        <position position="622"/>
    </location>
    <ligand>
        <name>5-methyltetrahydropteroyltri-L-glutamate</name>
        <dbReference type="ChEBI" id="CHEBI:58207"/>
    </ligand>
</feature>
<feature type="binding site" evidence="13">
    <location>
        <position position="658"/>
    </location>
    <ligand>
        <name>Zn(2+)</name>
        <dbReference type="ChEBI" id="CHEBI:29105"/>
        <label>2</label>
    </ligand>
</feature>
<feature type="binding site" evidence="12">
    <location>
        <position position="133"/>
    </location>
    <ligand>
        <name>5-methyltetrahydropteroyltri-L-glutamate</name>
        <dbReference type="ChEBI" id="CHEBI:58207"/>
    </ligand>
</feature>
<dbReference type="Pfam" id="PF01717">
    <property type="entry name" value="Meth_synt_2"/>
    <property type="match status" value="1"/>
</dbReference>
<comment type="caution">
    <text evidence="17">The sequence shown here is derived from an EMBL/GenBank/DDBJ whole genome shotgun (WGS) entry which is preliminary data.</text>
</comment>
<evidence type="ECO:0000256" key="6">
    <source>
        <dbReference type="ARBA" id="ARBA00022679"/>
    </source>
</evidence>
<evidence type="ECO:0000256" key="7">
    <source>
        <dbReference type="ARBA" id="ARBA00022723"/>
    </source>
</evidence>
<dbReference type="FunFam" id="3.20.20.210:FF:000002">
    <property type="entry name" value="5-methyltetrahydropteroyltriglutamate--homocysteine methyltransferase"/>
    <property type="match status" value="1"/>
</dbReference>
<dbReference type="Gene3D" id="3.20.20.210">
    <property type="match status" value="2"/>
</dbReference>
<dbReference type="OrthoDB" id="244285at2"/>
<dbReference type="RefSeq" id="WP_088384983.1">
    <property type="nucleotide sequence ID" value="NZ_NIOF01000004.1"/>
</dbReference>
<dbReference type="SUPFAM" id="SSF51726">
    <property type="entry name" value="UROD/MetE-like"/>
    <property type="match status" value="2"/>
</dbReference>
<feature type="binding site" evidence="11">
    <location>
        <position position="747"/>
    </location>
    <ligand>
        <name>Zn(2+)</name>
        <dbReference type="ChEBI" id="CHEBI:29105"/>
        <note>catalytic</note>
    </ligand>
</feature>
<dbReference type="InterPro" id="IPR002629">
    <property type="entry name" value="Met_Synth_C/arc"/>
</dbReference>
<comment type="cofactor">
    <cofactor evidence="13">
        <name>Zn(2+)</name>
        <dbReference type="ChEBI" id="CHEBI:29105"/>
    </cofactor>
    <text evidence="13">Binds 2 Zn(2+) ions per subunit.</text>
</comment>
<accession>A0A246JEU5</accession>
<sequence length="777" mass="86052">MIRTHVLGFPRIGAQRELKVALERHWRGEIDAASLEATGAELRARHWRLQLEAGLDRVAVGDFAFYDQVANLIQLFGCEPRRFGFTGQEAPLQRYFAMARGTTAHAHGEGCGCGATSGEGAAALEMTKWFDTNYHYLVPEFDGATTFSLNAERLLAEVDQAIALPASPKVALLGPVSFLYLGKSKEEGFDRLSLLDKLLPAYEQLLTKLAARGVTWVQLDEPILGLDLEPAWQEALRRAYAGLRKVDQHLLLATYFSPLAENLALACELPVAGLHVDAVRAPEELLEVAMRLPLDRELSVGIVDGRNIWRADLDATLARLREVRELRGGRIWVAASCSLLHVPMSLREDASLDNEVRGWLAGAVEKLDELRILKRALWGDEASVVQALLDARAARRSREKSPRVRQLAVAQRLAALPPDADRRVSAFPARRVAQRERLRLPAFPTTTIGSFPQTPEIRAARAAFKRGTLAGDAYRDAMRAEIEHAVRRQEALGLDVLVHGEAERNDMVEYFGEQLDGFAFTANGWVQSYGSRCVKPPVLFGDVSRPTPMTVDWTTYAQSLTGRPMKGMLTGPITILQWSFVRDDQPRADTALQIALAIRDEVADLEGAGIAVIQIDEPAIREGLPLRRSARAAYLDWATRAFRVAASPVRDETQIHTHMCYSEFNDILPEIAAMDADVITIETSRSDMELLRGFGGEGGGFRYPNEIGPGVYDIHSPRVPAREEMLRLLRKAAEVIPAEQLWVNPDCGLKTRGWPETEAALRHMVEAAQVLRAEVAG</sequence>
<comment type="cofactor">
    <cofactor evidence="11">
        <name>Zn(2+)</name>
        <dbReference type="ChEBI" id="CHEBI:29105"/>
    </cofactor>
    <text evidence="11">Binds 1 zinc ion per subunit.</text>
</comment>
<evidence type="ECO:0000313" key="18">
    <source>
        <dbReference type="Proteomes" id="UP000197468"/>
    </source>
</evidence>
<dbReference type="GO" id="GO:0003871">
    <property type="term" value="F:5-methyltetrahydropteroyltriglutamate-homocysteine S-methyltransferase activity"/>
    <property type="evidence" value="ECO:0007669"/>
    <property type="project" value="UniProtKB-UniRule"/>
</dbReference>
<name>A0A246JEU5_9BURK</name>
<evidence type="ECO:0000256" key="3">
    <source>
        <dbReference type="ARBA" id="ARBA00009553"/>
    </source>
</evidence>
<feature type="binding site" evidence="11">
    <location>
        <position position="501"/>
    </location>
    <ligand>
        <name>L-homocysteine</name>
        <dbReference type="ChEBI" id="CHEBI:58199"/>
    </ligand>
</feature>
<feature type="binding site" evidence="11">
    <location>
        <position position="660"/>
    </location>
    <ligand>
        <name>Zn(2+)</name>
        <dbReference type="ChEBI" id="CHEBI:29105"/>
        <note>catalytic</note>
    </ligand>
</feature>
<feature type="binding site" evidence="11 12">
    <location>
        <position position="616"/>
    </location>
    <ligand>
        <name>L-methionine</name>
        <dbReference type="ChEBI" id="CHEBI:57844"/>
    </ligand>
</feature>
<dbReference type="EMBL" id="NIOF01000004">
    <property type="protein sequence ID" value="OWQ90776.1"/>
    <property type="molecule type" value="Genomic_DNA"/>
</dbReference>
<dbReference type="NCBIfam" id="NF003556">
    <property type="entry name" value="PRK05222.1"/>
    <property type="match status" value="1"/>
</dbReference>
<evidence type="ECO:0000256" key="8">
    <source>
        <dbReference type="ARBA" id="ARBA00022737"/>
    </source>
</evidence>
<comment type="similarity">
    <text evidence="3 11">Belongs to the vitamin-B12 independent methionine synthase family.</text>
</comment>
<feature type="binding site" evidence="13">
    <location>
        <position position="747"/>
    </location>
    <ligand>
        <name>Zn(2+)</name>
        <dbReference type="ChEBI" id="CHEBI:29105"/>
        <label>1</label>
        <note>catalytic</note>
    </ligand>
</feature>
<evidence type="ECO:0000256" key="4">
    <source>
        <dbReference type="ARBA" id="ARBA00022603"/>
    </source>
</evidence>
<feature type="active site" description="Proton donor" evidence="11 14">
    <location>
        <position position="715"/>
    </location>
</feature>
<dbReference type="CDD" id="cd03311">
    <property type="entry name" value="CIMS_C_terminal_like"/>
    <property type="match status" value="1"/>
</dbReference>
<feature type="binding site" evidence="11 12">
    <location>
        <begin position="448"/>
        <end position="450"/>
    </location>
    <ligand>
        <name>L-homocysteine</name>
        <dbReference type="ChEBI" id="CHEBI:58199"/>
    </ligand>
</feature>
<feature type="binding site" evidence="11 12">
    <location>
        <position position="616"/>
    </location>
    <ligand>
        <name>L-homocysteine</name>
        <dbReference type="ChEBI" id="CHEBI:58199"/>
    </ligand>
</feature>
<dbReference type="Pfam" id="PF08267">
    <property type="entry name" value="Meth_synt_1"/>
    <property type="match status" value="1"/>
</dbReference>
<keyword evidence="5 11" id="KW-0028">Amino-acid biosynthesis</keyword>
<dbReference type="InterPro" id="IPR013215">
    <property type="entry name" value="Cbl-indep_Met_Synth_N"/>
</dbReference>
<dbReference type="HAMAP" id="MF_00172">
    <property type="entry name" value="Meth_synth"/>
    <property type="match status" value="1"/>
</dbReference>
<gene>
    <name evidence="11" type="primary">metE</name>
    <name evidence="17" type="ORF">CDN99_11415</name>
</gene>
<dbReference type="InterPro" id="IPR038071">
    <property type="entry name" value="UROD/MetE-like_sf"/>
</dbReference>
<feature type="binding site" evidence="11 12">
    <location>
        <begin position="448"/>
        <end position="450"/>
    </location>
    <ligand>
        <name>L-methionine</name>
        <dbReference type="ChEBI" id="CHEBI:57844"/>
    </ligand>
</feature>
<keyword evidence="9 11" id="KW-0862">Zinc</keyword>
<keyword evidence="18" id="KW-1185">Reference proteome</keyword>
<dbReference type="AlphaFoldDB" id="A0A246JEU5"/>
<protein>
    <recommendedName>
        <fullName evidence="11">5-methyltetrahydropteroyltriglutamate--homocysteine methyltransferase</fullName>
        <ecNumber evidence="11">2.1.1.14</ecNumber>
    </recommendedName>
    <alternativeName>
        <fullName evidence="11">Cobalamin-independent methionine synthase</fullName>
    </alternativeName>
    <alternativeName>
        <fullName evidence="11">Methionine synthase, vitamin-B12 independent isozyme</fullName>
    </alternativeName>
</protein>
<evidence type="ECO:0000256" key="9">
    <source>
        <dbReference type="ARBA" id="ARBA00022833"/>
    </source>
</evidence>
<feature type="domain" description="Cobalamin-independent methionine synthase MetE C-terminal/archaeal" evidence="15">
    <location>
        <begin position="443"/>
        <end position="769"/>
    </location>
</feature>
<dbReference type="GO" id="GO:0009086">
    <property type="term" value="P:methionine biosynthetic process"/>
    <property type="evidence" value="ECO:0007669"/>
    <property type="project" value="UniProtKB-UniRule"/>
</dbReference>
<dbReference type="EC" id="2.1.1.14" evidence="11"/>
<evidence type="ECO:0000256" key="13">
    <source>
        <dbReference type="PIRSR" id="PIRSR000382-2"/>
    </source>
</evidence>
<evidence type="ECO:0000259" key="16">
    <source>
        <dbReference type="Pfam" id="PF08267"/>
    </source>
</evidence>
<dbReference type="GO" id="GO:0008270">
    <property type="term" value="F:zinc ion binding"/>
    <property type="evidence" value="ECO:0007669"/>
    <property type="project" value="InterPro"/>
</dbReference>